<evidence type="ECO:0000313" key="2">
    <source>
        <dbReference type="EMBL" id="EGG05366.1"/>
    </source>
</evidence>
<protein>
    <submittedName>
        <fullName evidence="2">Uncharacterized protein</fullName>
    </submittedName>
</protein>
<reference evidence="3" key="1">
    <citation type="journal article" date="2011" name="Proc. Natl. Acad. Sci. U.S.A.">
        <title>Obligate biotrophy features unraveled by the genomic analysis of rust fungi.</title>
        <authorList>
            <person name="Duplessis S."/>
            <person name="Cuomo C.A."/>
            <person name="Lin Y.-C."/>
            <person name="Aerts A."/>
            <person name="Tisserant E."/>
            <person name="Veneault-Fourrey C."/>
            <person name="Joly D.L."/>
            <person name="Hacquard S."/>
            <person name="Amselem J."/>
            <person name="Cantarel B.L."/>
            <person name="Chiu R."/>
            <person name="Coutinho P.M."/>
            <person name="Feau N."/>
            <person name="Field M."/>
            <person name="Frey P."/>
            <person name="Gelhaye E."/>
            <person name="Goldberg J."/>
            <person name="Grabherr M.G."/>
            <person name="Kodira C.D."/>
            <person name="Kohler A."/>
            <person name="Kuees U."/>
            <person name="Lindquist E.A."/>
            <person name="Lucas S.M."/>
            <person name="Mago R."/>
            <person name="Mauceli E."/>
            <person name="Morin E."/>
            <person name="Murat C."/>
            <person name="Pangilinan J.L."/>
            <person name="Park R."/>
            <person name="Pearson M."/>
            <person name="Quesneville H."/>
            <person name="Rouhier N."/>
            <person name="Sakthikumar S."/>
            <person name="Salamov A.A."/>
            <person name="Schmutz J."/>
            <person name="Selles B."/>
            <person name="Shapiro H."/>
            <person name="Tanguay P."/>
            <person name="Tuskan G.A."/>
            <person name="Henrissat B."/>
            <person name="Van de Peer Y."/>
            <person name="Rouze P."/>
            <person name="Ellis J.G."/>
            <person name="Dodds P.N."/>
            <person name="Schein J.E."/>
            <person name="Zhong S."/>
            <person name="Hamelin R.C."/>
            <person name="Grigoriev I.V."/>
            <person name="Szabo L.J."/>
            <person name="Martin F."/>
        </authorList>
    </citation>
    <scope>NUCLEOTIDE SEQUENCE [LARGE SCALE GENOMIC DNA]</scope>
    <source>
        <strain evidence="3">98AG31 / pathotype 3-4-7</strain>
    </source>
</reference>
<gene>
    <name evidence="2" type="ORF">MELLADRAFT_107631</name>
</gene>
<dbReference type="AlphaFoldDB" id="F4RQ96"/>
<proteinExistence type="predicted"/>
<evidence type="ECO:0000313" key="3">
    <source>
        <dbReference type="Proteomes" id="UP000001072"/>
    </source>
</evidence>
<name>F4RQ96_MELLP</name>
<dbReference type="RefSeq" id="XP_007411288.1">
    <property type="nucleotide sequence ID" value="XM_007411226.1"/>
</dbReference>
<organism evidence="3">
    <name type="scientific">Melampsora larici-populina (strain 98AG31 / pathotype 3-4-7)</name>
    <name type="common">Poplar leaf rust fungus</name>
    <dbReference type="NCBI Taxonomy" id="747676"/>
    <lineage>
        <taxon>Eukaryota</taxon>
        <taxon>Fungi</taxon>
        <taxon>Dikarya</taxon>
        <taxon>Basidiomycota</taxon>
        <taxon>Pucciniomycotina</taxon>
        <taxon>Pucciniomycetes</taxon>
        <taxon>Pucciniales</taxon>
        <taxon>Melampsoraceae</taxon>
        <taxon>Melampsora</taxon>
    </lineage>
</organism>
<dbReference type="InParanoid" id="F4RQ96"/>
<evidence type="ECO:0000256" key="1">
    <source>
        <dbReference type="SAM" id="MobiDB-lite"/>
    </source>
</evidence>
<sequence length="564" mass="63677">MIKTEVLKLLSIYNLLLFSKFHSSISPSLTGVIDFAHESATGITDSHDAGAVKSTIELTSERIPHSQPQPCRRNLGGCFGGLFRGSGTTARTSQAGIRGGETAEGSRATDTIARTKSWTFKISSNFRRVQSKLLFSFFPKTRENWNLVHASYEEILASAIRSRSGWGDEGSLAASLADLRTARRLSTEGLGFNPYVRQYISKTEIPKLHQDLVKSLDTVFESLLRDQGGRPDNMPSKVAIINNLFKAELQDPELAPLLEPFQSRLNRLNAGHPTESTDLPRTLSSAELPLKPSFSNLKQLKAEPTQAQAIDRFWKKMSFQFDAERNHVEYLRKIHRPRLTEWRNLRDLTRDFESTTSSSEWSARTFHPEKFTIPNYQKLRRIGTARRALIKEAARGSKARYYAEKGLTADEILIRRKLELETLLIESLGEHHDEATEMVQDLITRARSTTAQPYLHYIYNYNSPAMRFETNPSFTLNWQRFTQQLPFTRGRGETRSGTPATAPTTPPRELDYSRFSGPIDIEDGQNVAFPDASFVGGSAVFDYVDPSAQREFVQNALLNRLHGN</sequence>
<accession>F4RQ96</accession>
<dbReference type="OrthoDB" id="10416576at2759"/>
<keyword evidence="3" id="KW-1185">Reference proteome</keyword>
<dbReference type="KEGG" id="mlr:MELLADRAFT_107631"/>
<dbReference type="GeneID" id="18923225"/>
<dbReference type="VEuPathDB" id="FungiDB:MELLADRAFT_107631"/>
<dbReference type="EMBL" id="GL883113">
    <property type="protein sequence ID" value="EGG05366.1"/>
    <property type="molecule type" value="Genomic_DNA"/>
</dbReference>
<feature type="region of interest" description="Disordered" evidence="1">
    <location>
        <begin position="488"/>
        <end position="510"/>
    </location>
</feature>
<dbReference type="HOGENOM" id="CLU_519786_0_0_1"/>
<dbReference type="Proteomes" id="UP000001072">
    <property type="component" value="Unassembled WGS sequence"/>
</dbReference>